<keyword evidence="2" id="KW-0732">Signal</keyword>
<dbReference type="InterPro" id="IPR011042">
    <property type="entry name" value="6-blade_b-propeller_TolB-like"/>
</dbReference>
<dbReference type="EMBL" id="FOIQ01000006">
    <property type="protein sequence ID" value="SEW25167.1"/>
    <property type="molecule type" value="Genomic_DNA"/>
</dbReference>
<evidence type="ECO:0000256" key="2">
    <source>
        <dbReference type="SAM" id="SignalP"/>
    </source>
</evidence>
<proteinExistence type="inferred from homology"/>
<dbReference type="AlphaFoldDB" id="A0A1I0QDP6"/>
<reference evidence="3 4" key="1">
    <citation type="submission" date="2016-10" db="EMBL/GenBank/DDBJ databases">
        <authorList>
            <person name="de Groot N.N."/>
        </authorList>
    </citation>
    <scope>NUCLEOTIDE SEQUENCE [LARGE SCALE GENOMIC DNA]</scope>
    <source>
        <strain evidence="3 4">TC2-24</strain>
    </source>
</reference>
<gene>
    <name evidence="3" type="ORF">SAMN04487850_2380</name>
</gene>
<evidence type="ECO:0000313" key="4">
    <source>
        <dbReference type="Proteomes" id="UP000199373"/>
    </source>
</evidence>
<accession>A0A1I0QDP6</accession>
<feature type="chain" id="PRO_5011698241" evidence="2">
    <location>
        <begin position="41"/>
        <end position="517"/>
    </location>
</feature>
<sequence length="517" mass="59190">MFIWNGNVIKPKKIMKRYIHSYLQFLAVAVLLLSSCVNHPAVPSSSKEVKCQPTIFPDYCDVTVPCNIAPLNFMLPAGEYEACIARLTTPDGQQQTYGSGVKVQIPESEWHDMLQASKGKSIKVEVWGQKKDEWLSFSPFEIHVAKDPIDDYLSYRLIEPSYVAWSFMEIAQRNLTSFEETQIFNNEITCNDKEKGQCINCHSYQNYKTDNMLFHVRLSNSGTVIVNDGKISKVDLKRDYTISSGVYPAWHPTAKLIAFSTNQTRQGFHTLNPNKIEVYDLASDMILYDVETDSVSIVSNDPDLLEVYPTWSPDGKYLYYCKSVPLPEELRDKDIRSTYPKIQYNLYRRAFDLTSHEFGDEELVYDAASADKSVTLPRISPDGRYLLFALGQYGCFHSRHHDADIVCIPMDQYAGIALTRETSTAIDLSKLNSDGYSDSYPSWSSNGHWIMCASRRDDDNYSRVYFAYFNNGKVEKAFLLPQEDPELHTSLLKSYNRPEFMVEPVKISVNEFSRVFD</sequence>
<dbReference type="Gene3D" id="2.120.10.30">
    <property type="entry name" value="TolB, C-terminal domain"/>
    <property type="match status" value="2"/>
</dbReference>
<dbReference type="SUPFAM" id="SSF82171">
    <property type="entry name" value="DPP6 N-terminal domain-like"/>
    <property type="match status" value="1"/>
</dbReference>
<dbReference type="PANTHER" id="PTHR36842">
    <property type="entry name" value="PROTEIN TOLB HOMOLOG"/>
    <property type="match status" value="1"/>
</dbReference>
<comment type="similarity">
    <text evidence="1">Belongs to the TolB family.</text>
</comment>
<feature type="signal peptide" evidence="2">
    <location>
        <begin position="1"/>
        <end position="40"/>
    </location>
</feature>
<protein>
    <submittedName>
        <fullName evidence="3">WD40-like Beta Propeller Repeat</fullName>
    </submittedName>
</protein>
<evidence type="ECO:0000313" key="3">
    <source>
        <dbReference type="EMBL" id="SEW25167.1"/>
    </source>
</evidence>
<dbReference type="InterPro" id="IPR011659">
    <property type="entry name" value="WD40"/>
</dbReference>
<organism evidence="3 4">
    <name type="scientific">Prevotella aff. ruminicola Tc2-24</name>
    <dbReference type="NCBI Taxonomy" id="81582"/>
    <lineage>
        <taxon>Bacteria</taxon>
        <taxon>Pseudomonadati</taxon>
        <taxon>Bacteroidota</taxon>
        <taxon>Bacteroidia</taxon>
        <taxon>Bacteroidales</taxon>
        <taxon>Prevotellaceae</taxon>
        <taxon>Prevotella</taxon>
    </lineage>
</organism>
<keyword evidence="4" id="KW-1185">Reference proteome</keyword>
<dbReference type="Pfam" id="PF07676">
    <property type="entry name" value="PD40"/>
    <property type="match status" value="3"/>
</dbReference>
<name>A0A1I0QDP6_9BACT</name>
<dbReference type="Proteomes" id="UP000199373">
    <property type="component" value="Unassembled WGS sequence"/>
</dbReference>
<evidence type="ECO:0000256" key="1">
    <source>
        <dbReference type="ARBA" id="ARBA00009820"/>
    </source>
</evidence>